<keyword evidence="4" id="KW-0732">Signal</keyword>
<accession>A0A0F5IS08</accession>
<comment type="caution">
    <text evidence="8">The sequence shown here is derived from an EMBL/GenBank/DDBJ whole genome shotgun (WGS) entry which is preliminary data.</text>
</comment>
<dbReference type="InterPro" id="IPR016286">
    <property type="entry name" value="FUC_metazoa-typ"/>
</dbReference>
<evidence type="ECO:0000256" key="5">
    <source>
        <dbReference type="ARBA" id="ARBA00022801"/>
    </source>
</evidence>
<protein>
    <recommendedName>
        <fullName evidence="3">alpha-L-fucosidase</fullName>
        <ecNumber evidence="3">3.2.1.51</ecNumber>
    </recommendedName>
</protein>
<dbReference type="GO" id="GO:0016139">
    <property type="term" value="P:glycoside catabolic process"/>
    <property type="evidence" value="ECO:0007669"/>
    <property type="project" value="TreeGrafter"/>
</dbReference>
<evidence type="ECO:0000256" key="1">
    <source>
        <dbReference type="ARBA" id="ARBA00004071"/>
    </source>
</evidence>
<sequence length="412" mass="47437">MNKYSVLIICLLLCLNLRGQEQTWREVPYYLKGYEAEYAKSPKEAALAWFKDARFGLFIHWGPASLYGKGEWVMYNEAIPYKEYEQKTREFKGEKFNAQDYVDLAVRAKMKYITFVAKHHDGYALWDTKATDYNSVDYPAQRDFVKELAVACRKAGLGLFIYYSIGLDWHHPYFLPSSMYNPARPHYKEMPDEYAFKKVEDFKHYLNFAKTQIMELCTQYGPIAGLWFDTVGGVYQHSDLFNIQEVYDMIHSIQPHALVVFKTGANGNEDFITGEREMGSLASVFKSAGLPQQVQDAADHSWESNKGKPAELNIPIQTLGWAYHSSPRQRQKSKDEVMDLLNYCAKINANLLLNIGPLPDGTILEENVKTLGEVGDYLEKNGFPALNTKDYMDYRTKAVQQIDKEKENQTAR</sequence>
<evidence type="ECO:0000259" key="7">
    <source>
        <dbReference type="Pfam" id="PF01120"/>
    </source>
</evidence>
<dbReference type="GO" id="GO:0006004">
    <property type="term" value="P:fucose metabolic process"/>
    <property type="evidence" value="ECO:0007669"/>
    <property type="project" value="InterPro"/>
</dbReference>
<evidence type="ECO:0000256" key="3">
    <source>
        <dbReference type="ARBA" id="ARBA00012662"/>
    </source>
</evidence>
<evidence type="ECO:0000256" key="2">
    <source>
        <dbReference type="ARBA" id="ARBA00007951"/>
    </source>
</evidence>
<dbReference type="STRING" id="927665.HMPREF1535_04343"/>
<dbReference type="Gene3D" id="3.20.20.80">
    <property type="entry name" value="Glycosidases"/>
    <property type="match status" value="1"/>
</dbReference>
<dbReference type="EC" id="3.2.1.51" evidence="3"/>
<evidence type="ECO:0000256" key="6">
    <source>
        <dbReference type="ARBA" id="ARBA00023295"/>
    </source>
</evidence>
<comment type="function">
    <text evidence="1">Alpha-L-fucosidase is responsible for hydrolyzing the alpha-1,6-linked fucose joined to the reducing-end N-acetylglucosamine of the carbohydrate moieties of glycoproteins.</text>
</comment>
<gene>
    <name evidence="8" type="ORF">HMPREF1535_04343</name>
</gene>
<dbReference type="SMART" id="SM00812">
    <property type="entry name" value="Alpha_L_fucos"/>
    <property type="match status" value="1"/>
</dbReference>
<evidence type="ECO:0000313" key="9">
    <source>
        <dbReference type="Proteomes" id="UP000033047"/>
    </source>
</evidence>
<keyword evidence="5" id="KW-0378">Hydrolase</keyword>
<reference evidence="8 9" key="1">
    <citation type="submission" date="2013-04" db="EMBL/GenBank/DDBJ databases">
        <title>The Genome Sequence of Parabacteroides goldsteinii DSM 19448.</title>
        <authorList>
            <consortium name="The Broad Institute Genomics Platform"/>
            <person name="Earl A."/>
            <person name="Ward D."/>
            <person name="Feldgarden M."/>
            <person name="Gevers D."/>
            <person name="Martens E."/>
            <person name="Sakamoto M."/>
            <person name="Benno Y."/>
            <person name="Song Y."/>
            <person name="Liu C."/>
            <person name="Lee J."/>
            <person name="Bolanos M."/>
            <person name="Vaisanen M.L."/>
            <person name="Finegold S.M."/>
            <person name="Walker B."/>
            <person name="Young S."/>
            <person name="Zeng Q."/>
            <person name="Gargeya S."/>
            <person name="Fitzgerald M."/>
            <person name="Haas B."/>
            <person name="Abouelleil A."/>
            <person name="Allen A.W."/>
            <person name="Alvarado L."/>
            <person name="Arachchi H.M."/>
            <person name="Berlin A.M."/>
            <person name="Chapman S.B."/>
            <person name="Gainer-Dewar J."/>
            <person name="Goldberg J."/>
            <person name="Griggs A."/>
            <person name="Gujja S."/>
            <person name="Hansen M."/>
            <person name="Howarth C."/>
            <person name="Imamovic A."/>
            <person name="Ireland A."/>
            <person name="Larimer J."/>
            <person name="McCowan C."/>
            <person name="Murphy C."/>
            <person name="Pearson M."/>
            <person name="Poon T.W."/>
            <person name="Priest M."/>
            <person name="Roberts A."/>
            <person name="Saif S."/>
            <person name="Shea T."/>
            <person name="Sisk P."/>
            <person name="Sykes S."/>
            <person name="Wortman J."/>
            <person name="Nusbaum C."/>
            <person name="Birren B."/>
        </authorList>
    </citation>
    <scope>NUCLEOTIDE SEQUENCE [LARGE SCALE GENOMIC DNA]</scope>
    <source>
        <strain evidence="8 9">DSM 19448</strain>
    </source>
</reference>
<dbReference type="Proteomes" id="UP000033047">
    <property type="component" value="Unassembled WGS sequence"/>
</dbReference>
<dbReference type="GO" id="GO:0004560">
    <property type="term" value="F:alpha-L-fucosidase activity"/>
    <property type="evidence" value="ECO:0007669"/>
    <property type="project" value="InterPro"/>
</dbReference>
<name>A0A0F5IS08_9BACT</name>
<dbReference type="RefSeq" id="WP_046147386.1">
    <property type="nucleotide sequence ID" value="NZ_KQ033913.1"/>
</dbReference>
<comment type="similarity">
    <text evidence="2">Belongs to the glycosyl hydrolase 29 family.</text>
</comment>
<evidence type="ECO:0000256" key="4">
    <source>
        <dbReference type="ARBA" id="ARBA00022729"/>
    </source>
</evidence>
<proteinExistence type="inferred from homology"/>
<dbReference type="InterPro" id="IPR017853">
    <property type="entry name" value="GH"/>
</dbReference>
<dbReference type="HOGENOM" id="CLU_002934_0_0_10"/>
<dbReference type="GO" id="GO:0005764">
    <property type="term" value="C:lysosome"/>
    <property type="evidence" value="ECO:0007669"/>
    <property type="project" value="TreeGrafter"/>
</dbReference>
<dbReference type="PIRSF" id="PIRSF001092">
    <property type="entry name" value="Alpha-L-fucosidase"/>
    <property type="match status" value="1"/>
</dbReference>
<dbReference type="InterPro" id="IPR000933">
    <property type="entry name" value="Glyco_hydro_29"/>
</dbReference>
<organism evidence="8 9">
    <name type="scientific">Parabacteroides goldsteinii DSM 19448 = WAL 12034</name>
    <dbReference type="NCBI Taxonomy" id="927665"/>
    <lineage>
        <taxon>Bacteria</taxon>
        <taxon>Pseudomonadati</taxon>
        <taxon>Bacteroidota</taxon>
        <taxon>Bacteroidia</taxon>
        <taxon>Bacteroidales</taxon>
        <taxon>Tannerellaceae</taxon>
        <taxon>Parabacteroides</taxon>
    </lineage>
</organism>
<dbReference type="SUPFAM" id="SSF51445">
    <property type="entry name" value="(Trans)glycosidases"/>
    <property type="match status" value="1"/>
</dbReference>
<dbReference type="InterPro" id="IPR057739">
    <property type="entry name" value="Glyco_hydro_29_N"/>
</dbReference>
<dbReference type="PANTHER" id="PTHR10030">
    <property type="entry name" value="ALPHA-L-FUCOSIDASE"/>
    <property type="match status" value="1"/>
</dbReference>
<dbReference type="PATRIC" id="fig|927665.4.peg.4460"/>
<dbReference type="PANTHER" id="PTHR10030:SF37">
    <property type="entry name" value="ALPHA-L-FUCOSIDASE-RELATED"/>
    <property type="match status" value="1"/>
</dbReference>
<evidence type="ECO:0000313" key="8">
    <source>
        <dbReference type="EMBL" id="KKB47927.1"/>
    </source>
</evidence>
<dbReference type="EMBL" id="AQHV01000024">
    <property type="protein sequence ID" value="KKB47927.1"/>
    <property type="molecule type" value="Genomic_DNA"/>
</dbReference>
<dbReference type="AlphaFoldDB" id="A0A0F5IS08"/>
<keyword evidence="6" id="KW-0326">Glycosidase</keyword>
<dbReference type="Pfam" id="PF01120">
    <property type="entry name" value="Alpha_L_fucos"/>
    <property type="match status" value="1"/>
</dbReference>
<feature type="domain" description="Glycoside hydrolase family 29 N-terminal" evidence="7">
    <location>
        <begin position="33"/>
        <end position="382"/>
    </location>
</feature>